<name>A0A6J7P4B0_9ZZZZ</name>
<dbReference type="InterPro" id="IPR010281">
    <property type="entry name" value="DUF885"/>
</dbReference>
<dbReference type="PANTHER" id="PTHR33361:SF2">
    <property type="entry name" value="DUF885 DOMAIN-CONTAINING PROTEIN"/>
    <property type="match status" value="1"/>
</dbReference>
<dbReference type="Pfam" id="PF05960">
    <property type="entry name" value="DUF885"/>
    <property type="match status" value="1"/>
</dbReference>
<proteinExistence type="predicted"/>
<accession>A0A6J7P4B0</accession>
<dbReference type="AlphaFoldDB" id="A0A6J7P4B0"/>
<gene>
    <name evidence="1" type="ORF">UFOPK4049_00386</name>
</gene>
<protein>
    <submittedName>
        <fullName evidence="1">Unannotated protein</fullName>
    </submittedName>
</protein>
<evidence type="ECO:0000313" key="1">
    <source>
        <dbReference type="EMBL" id="CAB5000266.1"/>
    </source>
</evidence>
<reference evidence="1" key="1">
    <citation type="submission" date="2020-05" db="EMBL/GenBank/DDBJ databases">
        <authorList>
            <person name="Chiriac C."/>
            <person name="Salcher M."/>
            <person name="Ghai R."/>
            <person name="Kavagutti S V."/>
        </authorList>
    </citation>
    <scope>NUCLEOTIDE SEQUENCE</scope>
</reference>
<dbReference type="EMBL" id="CAFBPB010000034">
    <property type="protein sequence ID" value="CAB5000266.1"/>
    <property type="molecule type" value="Genomic_DNA"/>
</dbReference>
<sequence length="550" mass="61150">MTTHRSAIFQLSDEYMVQSVALSPINATSLGVPGYDHLLNDFSLAGSEKSAVLVRSTLAKLATLQPIDDIDRVAAAVLKERLESGLALHDSHENHILWSVLASPVSSIRQVFELMPHSSAAEIETITQRLGEVKKSMQSWVSCVTEMQKLGKVTARRQVLGVADQLAVYAQGAYQSFATGIDSDKKYPHLHSAAAQADAACGEISKWLSDVYAPLSNPVDGVGIERYSHWSRYFTGATLDLKAIYEWGIQDLAAINARMWRVAAQIKPDAKSLREVADYLETAPDQLIHGSDALLTKLKDFTQAAVKKMDGTHFDIDDRIKFCDARLAPEGSAAAPYYMPPSEDLSRPGTTWYPTMGKDVFSWWHIASTWYHEAVPGHHLQCATAILESDRLTRFQRTDAWISGYGEGWALYAERLMDELGAFDEPGIEMGYLSGQALRAARIVVDIGMHLGYKDENGNVWNAESAYETLVNKALMDEDFARSEIDRYLGWPGQAISYKVGEKVWMQSREDAKQRLGAAFELKKFHSYALKLGPMGLDPFAAEMQRWDGK</sequence>
<organism evidence="1">
    <name type="scientific">freshwater metagenome</name>
    <dbReference type="NCBI Taxonomy" id="449393"/>
    <lineage>
        <taxon>unclassified sequences</taxon>
        <taxon>metagenomes</taxon>
        <taxon>ecological metagenomes</taxon>
    </lineage>
</organism>
<dbReference type="PANTHER" id="PTHR33361">
    <property type="entry name" value="GLR0591 PROTEIN"/>
    <property type="match status" value="1"/>
</dbReference>